<keyword evidence="3" id="KW-1185">Reference proteome</keyword>
<evidence type="ECO:0000313" key="3">
    <source>
        <dbReference type="Proteomes" id="UP000325440"/>
    </source>
</evidence>
<dbReference type="Proteomes" id="UP000325440">
    <property type="component" value="Unassembled WGS sequence"/>
</dbReference>
<gene>
    <name evidence="2" type="ORF">CINCED_3A006801</name>
</gene>
<feature type="compositionally biased region" description="Basic and acidic residues" evidence="1">
    <location>
        <begin position="29"/>
        <end position="40"/>
    </location>
</feature>
<evidence type="ECO:0000313" key="2">
    <source>
        <dbReference type="EMBL" id="VVC26423.1"/>
    </source>
</evidence>
<name>A0A5E4M9C0_9HEMI</name>
<feature type="region of interest" description="Disordered" evidence="1">
    <location>
        <begin position="243"/>
        <end position="270"/>
    </location>
</feature>
<feature type="compositionally biased region" description="Polar residues" evidence="1">
    <location>
        <begin position="1"/>
        <end position="27"/>
    </location>
</feature>
<feature type="region of interest" description="Disordered" evidence="1">
    <location>
        <begin position="1"/>
        <end position="40"/>
    </location>
</feature>
<organism evidence="2 3">
    <name type="scientific">Cinara cedri</name>
    <dbReference type="NCBI Taxonomy" id="506608"/>
    <lineage>
        <taxon>Eukaryota</taxon>
        <taxon>Metazoa</taxon>
        <taxon>Ecdysozoa</taxon>
        <taxon>Arthropoda</taxon>
        <taxon>Hexapoda</taxon>
        <taxon>Insecta</taxon>
        <taxon>Pterygota</taxon>
        <taxon>Neoptera</taxon>
        <taxon>Paraneoptera</taxon>
        <taxon>Hemiptera</taxon>
        <taxon>Sternorrhyncha</taxon>
        <taxon>Aphidomorpha</taxon>
        <taxon>Aphidoidea</taxon>
        <taxon>Aphididae</taxon>
        <taxon>Lachninae</taxon>
        <taxon>Cinara</taxon>
    </lineage>
</organism>
<sequence>MTSAVQLQLNSGHSAVNDINHSTQSAHLNDGDRRRSEKSVPRVLAHEMADHVSNAKSFYASNELFIKTVTLKNHIHTILESDDITYDEQFINEMASLLSQRDFQSYSELTLKGALWRQIGHRIAMFVREFDNIKRNMAHLSSCFILVFNRMIEFCCTPDNELKIELNMFIDNIREHVKHLDDALWTRWFSCDNTFKDWMFFLASVFMPDDNCLNEDEEIRIKNAVKYFRKVRYSQYILDESTTQPVPETNDGDLFTSGGKTNKRKHEENRRVNDDNIKRIRVTGSKPGVLIKQSRKRLRRLLK</sequence>
<reference evidence="2 3" key="1">
    <citation type="submission" date="2019-08" db="EMBL/GenBank/DDBJ databases">
        <authorList>
            <person name="Alioto T."/>
            <person name="Alioto T."/>
            <person name="Gomez Garrido J."/>
        </authorList>
    </citation>
    <scope>NUCLEOTIDE SEQUENCE [LARGE SCALE GENOMIC DNA]</scope>
</reference>
<protein>
    <submittedName>
        <fullName evidence="2">Uncharacterized protein</fullName>
    </submittedName>
</protein>
<dbReference type="EMBL" id="CABPRJ010000033">
    <property type="protein sequence ID" value="VVC26423.1"/>
    <property type="molecule type" value="Genomic_DNA"/>
</dbReference>
<accession>A0A5E4M9C0</accession>
<proteinExistence type="predicted"/>
<evidence type="ECO:0000256" key="1">
    <source>
        <dbReference type="SAM" id="MobiDB-lite"/>
    </source>
</evidence>
<dbReference type="AlphaFoldDB" id="A0A5E4M9C0"/>